<feature type="transmembrane region" description="Helical" evidence="9">
    <location>
        <begin position="318"/>
        <end position="338"/>
    </location>
</feature>
<keyword evidence="8 9" id="KW-0472">Membrane</keyword>
<keyword evidence="3" id="KW-0050">Antiport</keyword>
<evidence type="ECO:0000313" key="11">
    <source>
        <dbReference type="EMBL" id="GGL86776.1"/>
    </source>
</evidence>
<evidence type="ECO:0000256" key="4">
    <source>
        <dbReference type="ARBA" id="ARBA00022475"/>
    </source>
</evidence>
<feature type="transmembrane region" description="Helical" evidence="9">
    <location>
        <begin position="6"/>
        <end position="27"/>
    </location>
</feature>
<dbReference type="Pfam" id="PF00999">
    <property type="entry name" value="Na_H_Exchanger"/>
    <property type="match status" value="1"/>
</dbReference>
<feature type="transmembrane region" description="Helical" evidence="9">
    <location>
        <begin position="100"/>
        <end position="123"/>
    </location>
</feature>
<proteinExistence type="predicted"/>
<reference evidence="11" key="1">
    <citation type="journal article" date="2014" name="Int. J. Syst. Evol. Microbiol.">
        <title>Complete genome sequence of Corynebacterium casei LMG S-19264T (=DSM 44701T), isolated from a smear-ripened cheese.</title>
        <authorList>
            <consortium name="US DOE Joint Genome Institute (JGI-PGF)"/>
            <person name="Walter F."/>
            <person name="Albersmeier A."/>
            <person name="Kalinowski J."/>
            <person name="Ruckert C."/>
        </authorList>
    </citation>
    <scope>NUCLEOTIDE SEQUENCE</scope>
    <source>
        <strain evidence="11">CGMCC 1.6293</strain>
    </source>
</reference>
<gene>
    <name evidence="11" type="ORF">GCM10011534_05810</name>
</gene>
<keyword evidence="7" id="KW-0406">Ion transport</keyword>
<keyword evidence="4" id="KW-1003">Cell membrane</keyword>
<evidence type="ECO:0000256" key="1">
    <source>
        <dbReference type="ARBA" id="ARBA00004651"/>
    </source>
</evidence>
<sequence>MDDFFGFTSYHILLAITGGALLLSWWLPMKLFRHPPAGSAILMLVGLVAALIFPDATAFLDPSENPKIWEITAEIVVIVVLFATGLRIDDLRNLQHWRPTIGLLAITMPLTIAAVAFLGWWLAGLTVAGALVLGAVLAPTDPVLAGDVQVGPPLEGKEHPVRFTLTTEAGLNDGLAFPFVYLALHVAVQPEGGWFTEWLLLDMIYRIVMGAALGAGIGWIVAQLLFSGVRHTRLADAGPGSLALGAVLLAYGLVELAEGYGFIAAFVAGIVCRRGELEHRIHQRLHVFSDSIEQAATSILLVLLGSLMPLLWNELDWRHSLIGFGLLLVIRPLAGRIGLVRSGMRDGERWLTAFYGVRGIGSVYYLAYAASHIEFVNERALWALVVFVVFASTVIHGLTARWAVGRILPEDDAA</sequence>
<evidence type="ECO:0000256" key="2">
    <source>
        <dbReference type="ARBA" id="ARBA00022448"/>
    </source>
</evidence>
<feature type="transmembrane region" description="Helical" evidence="9">
    <location>
        <begin position="203"/>
        <end position="222"/>
    </location>
</feature>
<evidence type="ECO:0000259" key="10">
    <source>
        <dbReference type="Pfam" id="PF00999"/>
    </source>
</evidence>
<dbReference type="EMBL" id="BMLF01000001">
    <property type="protein sequence ID" value="GGL86776.1"/>
    <property type="molecule type" value="Genomic_DNA"/>
</dbReference>
<feature type="transmembrane region" description="Helical" evidence="9">
    <location>
        <begin position="259"/>
        <end position="275"/>
    </location>
</feature>
<feature type="transmembrane region" description="Helical" evidence="9">
    <location>
        <begin position="380"/>
        <end position="398"/>
    </location>
</feature>
<dbReference type="InterPro" id="IPR038770">
    <property type="entry name" value="Na+/solute_symporter_sf"/>
</dbReference>
<feature type="transmembrane region" description="Helical" evidence="9">
    <location>
        <begin position="39"/>
        <end position="59"/>
    </location>
</feature>
<keyword evidence="12" id="KW-1185">Reference proteome</keyword>
<reference evidence="11" key="2">
    <citation type="submission" date="2020-09" db="EMBL/GenBank/DDBJ databases">
        <authorList>
            <person name="Sun Q."/>
            <person name="Zhou Y."/>
        </authorList>
    </citation>
    <scope>NUCLEOTIDE SEQUENCE</scope>
    <source>
        <strain evidence="11">CGMCC 1.6293</strain>
    </source>
</reference>
<dbReference type="PANTHER" id="PTHR32507:SF8">
    <property type="entry name" value="CNH1P"/>
    <property type="match status" value="1"/>
</dbReference>
<dbReference type="InterPro" id="IPR006153">
    <property type="entry name" value="Cation/H_exchanger_TM"/>
</dbReference>
<dbReference type="GO" id="GO:1902600">
    <property type="term" value="P:proton transmembrane transport"/>
    <property type="evidence" value="ECO:0007669"/>
    <property type="project" value="InterPro"/>
</dbReference>
<evidence type="ECO:0000256" key="6">
    <source>
        <dbReference type="ARBA" id="ARBA00022989"/>
    </source>
</evidence>
<evidence type="ECO:0000256" key="8">
    <source>
        <dbReference type="ARBA" id="ARBA00023136"/>
    </source>
</evidence>
<evidence type="ECO:0000256" key="5">
    <source>
        <dbReference type="ARBA" id="ARBA00022692"/>
    </source>
</evidence>
<dbReference type="GO" id="GO:0005886">
    <property type="term" value="C:plasma membrane"/>
    <property type="evidence" value="ECO:0007669"/>
    <property type="project" value="UniProtKB-SubCell"/>
</dbReference>
<dbReference type="PANTHER" id="PTHR32507">
    <property type="entry name" value="NA(+)/H(+) ANTIPORTER 1"/>
    <property type="match status" value="1"/>
</dbReference>
<feature type="transmembrane region" description="Helical" evidence="9">
    <location>
        <begin position="350"/>
        <end position="368"/>
    </location>
</feature>
<keyword evidence="2" id="KW-0813">Transport</keyword>
<comment type="caution">
    <text evidence="11">The sequence shown here is derived from an EMBL/GenBank/DDBJ whole genome shotgun (WGS) entry which is preliminary data.</text>
</comment>
<evidence type="ECO:0000256" key="7">
    <source>
        <dbReference type="ARBA" id="ARBA00023065"/>
    </source>
</evidence>
<dbReference type="Proteomes" id="UP000649829">
    <property type="component" value="Unassembled WGS sequence"/>
</dbReference>
<dbReference type="RefSeq" id="WP_028285510.1">
    <property type="nucleotide sequence ID" value="NZ_BMLF01000001.1"/>
</dbReference>
<organism evidence="11 12">
    <name type="scientific">Pseudooceanicola nanhaiensis</name>
    <dbReference type="NCBI Taxonomy" id="375761"/>
    <lineage>
        <taxon>Bacteria</taxon>
        <taxon>Pseudomonadati</taxon>
        <taxon>Pseudomonadota</taxon>
        <taxon>Alphaproteobacteria</taxon>
        <taxon>Rhodobacterales</taxon>
        <taxon>Paracoccaceae</taxon>
        <taxon>Pseudooceanicola</taxon>
    </lineage>
</organism>
<evidence type="ECO:0000256" key="3">
    <source>
        <dbReference type="ARBA" id="ARBA00022449"/>
    </source>
</evidence>
<name>A0A917W9U1_9RHOB</name>
<dbReference type="AlphaFoldDB" id="A0A917W9U1"/>
<dbReference type="GO" id="GO:0015297">
    <property type="term" value="F:antiporter activity"/>
    <property type="evidence" value="ECO:0007669"/>
    <property type="project" value="UniProtKB-KW"/>
</dbReference>
<keyword evidence="5 9" id="KW-0812">Transmembrane</keyword>
<feature type="domain" description="Cation/H+ exchanger transmembrane" evidence="10">
    <location>
        <begin position="21"/>
        <end position="403"/>
    </location>
</feature>
<keyword evidence="6 9" id="KW-1133">Transmembrane helix</keyword>
<protein>
    <submittedName>
        <fullName evidence="11">Cation transporter</fullName>
    </submittedName>
</protein>
<feature type="transmembrane region" description="Helical" evidence="9">
    <location>
        <begin position="295"/>
        <end position="312"/>
    </location>
</feature>
<comment type="subcellular location">
    <subcellularLocation>
        <location evidence="1">Cell membrane</location>
        <topology evidence="1">Multi-pass membrane protein</topology>
    </subcellularLocation>
</comment>
<evidence type="ECO:0000256" key="9">
    <source>
        <dbReference type="SAM" id="Phobius"/>
    </source>
</evidence>
<feature type="transmembrane region" description="Helical" evidence="9">
    <location>
        <begin position="71"/>
        <end position="88"/>
    </location>
</feature>
<dbReference type="Gene3D" id="1.20.1530.20">
    <property type="match status" value="1"/>
</dbReference>
<evidence type="ECO:0000313" key="12">
    <source>
        <dbReference type="Proteomes" id="UP000649829"/>
    </source>
</evidence>
<accession>A0A917W9U1</accession>